<dbReference type="InterPro" id="IPR012677">
    <property type="entry name" value="Nucleotide-bd_a/b_plait_sf"/>
</dbReference>
<dbReference type="SMART" id="SM00360">
    <property type="entry name" value="RRM"/>
    <property type="match status" value="2"/>
</dbReference>
<dbReference type="PANTHER" id="PTHR48030">
    <property type="entry name" value="SPLICING FACTOR 3B SUBUNIT 4"/>
    <property type="match status" value="1"/>
</dbReference>
<reference evidence="9 10" key="1">
    <citation type="submission" date="2018-03" db="EMBL/GenBank/DDBJ databases">
        <authorList>
            <person name="Fogelqvist J."/>
        </authorList>
    </citation>
    <scope>NUCLEOTIDE SEQUENCE [LARGE SCALE GENOMIC DNA]</scope>
</reference>
<feature type="region of interest" description="Disordered" evidence="7">
    <location>
        <begin position="1"/>
        <end position="43"/>
    </location>
</feature>
<evidence type="ECO:0000313" key="9">
    <source>
        <dbReference type="EMBL" id="SPQ99251.1"/>
    </source>
</evidence>
<dbReference type="AlphaFoldDB" id="A0A3P3YGE6"/>
<dbReference type="CDD" id="cd12335">
    <property type="entry name" value="RRM2_SF3B4"/>
    <property type="match status" value="1"/>
</dbReference>
<dbReference type="GO" id="GO:0097525">
    <property type="term" value="C:spliceosomal snRNP complex"/>
    <property type="evidence" value="ECO:0007669"/>
    <property type="project" value="UniProtKB-ARBA"/>
</dbReference>
<evidence type="ECO:0000256" key="5">
    <source>
        <dbReference type="ARBA" id="ARBA00023242"/>
    </source>
</evidence>
<evidence type="ECO:0000256" key="2">
    <source>
        <dbReference type="ARBA" id="ARBA00008363"/>
    </source>
</evidence>
<comment type="subcellular location">
    <subcellularLocation>
        <location evidence="1">Nucleus</location>
    </subcellularLocation>
</comment>
<dbReference type="FunFam" id="3.30.70.330:FF:000895">
    <property type="entry name" value="Hsh49p"/>
    <property type="match status" value="1"/>
</dbReference>
<dbReference type="CDD" id="cd12334">
    <property type="entry name" value="RRM1_SF3B4"/>
    <property type="match status" value="1"/>
</dbReference>
<protein>
    <recommendedName>
        <fullName evidence="8">RRM domain-containing protein</fullName>
    </recommendedName>
</protein>
<dbReference type="GO" id="GO:0000398">
    <property type="term" value="P:mRNA splicing, via spliceosome"/>
    <property type="evidence" value="ECO:0007669"/>
    <property type="project" value="UniProtKB-ARBA"/>
</dbReference>
<evidence type="ECO:0000256" key="4">
    <source>
        <dbReference type="ARBA" id="ARBA00022884"/>
    </source>
</evidence>
<dbReference type="PANTHER" id="PTHR48030:SF3">
    <property type="entry name" value="SPLICING FACTOR 3B SUBUNIT 4"/>
    <property type="match status" value="1"/>
</dbReference>
<dbReference type="FunFam" id="3.30.70.330:FF:000505">
    <property type="entry name" value="Splicing factor 3B subunit 4"/>
    <property type="match status" value="1"/>
</dbReference>
<dbReference type="GO" id="GO:0071011">
    <property type="term" value="C:precatalytic spliceosome"/>
    <property type="evidence" value="ECO:0007669"/>
    <property type="project" value="TreeGrafter"/>
</dbReference>
<keyword evidence="9" id="KW-0496">Mitochondrion</keyword>
<feature type="domain" description="RRM" evidence="8">
    <location>
        <begin position="60"/>
        <end position="138"/>
    </location>
</feature>
<dbReference type="SUPFAM" id="SSF54928">
    <property type="entry name" value="RNA-binding domain, RBD"/>
    <property type="match status" value="1"/>
</dbReference>
<dbReference type="InterPro" id="IPR000504">
    <property type="entry name" value="RRM_dom"/>
</dbReference>
<name>A0A3P3YGE6_PLABS</name>
<evidence type="ECO:0000256" key="7">
    <source>
        <dbReference type="SAM" id="MobiDB-lite"/>
    </source>
</evidence>
<feature type="region of interest" description="Disordered" evidence="7">
    <location>
        <begin position="308"/>
        <end position="340"/>
    </location>
</feature>
<dbReference type="InterPro" id="IPR034159">
    <property type="entry name" value="SF3B4_RRM2"/>
</dbReference>
<dbReference type="Pfam" id="PF00076">
    <property type="entry name" value="RRM_1"/>
    <property type="match status" value="2"/>
</dbReference>
<gene>
    <name evidence="9" type="ORF">PLBR_LOCUS6466</name>
</gene>
<dbReference type="PROSITE" id="PS50102">
    <property type="entry name" value="RRM"/>
    <property type="match status" value="2"/>
</dbReference>
<evidence type="ECO:0000313" key="10">
    <source>
        <dbReference type="Proteomes" id="UP000290189"/>
    </source>
</evidence>
<feature type="domain" description="RRM" evidence="8">
    <location>
        <begin position="147"/>
        <end position="224"/>
    </location>
</feature>
<proteinExistence type="inferred from homology"/>
<evidence type="ECO:0000256" key="6">
    <source>
        <dbReference type="PROSITE-ProRule" id="PRU00176"/>
    </source>
</evidence>
<dbReference type="GO" id="GO:0048026">
    <property type="term" value="P:positive regulation of mRNA splicing, via spliceosome"/>
    <property type="evidence" value="ECO:0007669"/>
    <property type="project" value="TreeGrafter"/>
</dbReference>
<keyword evidence="3" id="KW-0677">Repeat</keyword>
<evidence type="ECO:0000256" key="3">
    <source>
        <dbReference type="ARBA" id="ARBA00022737"/>
    </source>
</evidence>
<dbReference type="InterPro" id="IPR035979">
    <property type="entry name" value="RBD_domain_sf"/>
</dbReference>
<organism evidence="9 10">
    <name type="scientific">Plasmodiophora brassicae</name>
    <name type="common">Clubroot disease agent</name>
    <dbReference type="NCBI Taxonomy" id="37360"/>
    <lineage>
        <taxon>Eukaryota</taxon>
        <taxon>Sar</taxon>
        <taxon>Rhizaria</taxon>
        <taxon>Endomyxa</taxon>
        <taxon>Phytomyxea</taxon>
        <taxon>Plasmodiophorida</taxon>
        <taxon>Plasmodiophoridae</taxon>
        <taxon>Plasmodiophora</taxon>
    </lineage>
</organism>
<evidence type="ECO:0000256" key="1">
    <source>
        <dbReference type="ARBA" id="ARBA00004123"/>
    </source>
</evidence>
<keyword evidence="4 6" id="KW-0694">RNA-binding</keyword>
<sequence>MKTGISSCSSSSSLPQRLSDGRAASRVLRNSVQSSPWPAEERRGPLMTTYVRQQDRNQAATLWCGNLADQCTEEILWELFIQCGPLLDVVMPTDKVTNQHQNYAFVEFRSEADADYAMKVMNMVKLYGQSIRINRSSREKDEFDVGANLFVGNLAPEVDEQILYNSFSVFGQVLNAKVMHDDNGAPRGFGFVNFATFEASDAALAAMNGQYLCNKAINVSYAYMKDSTRGERHGTEAERQLAKSRAAMLPKSATKVHSHFSAGSTAPPPPAPVAAEHPVGFPPMVPPGYGYAAPPPMHFPGAFPPPFPGAFPPPGQFAPPPMFPPGMAPPPPPPHQRQQQ</sequence>
<dbReference type="Proteomes" id="UP000290189">
    <property type="component" value="Unassembled WGS sequence"/>
</dbReference>
<keyword evidence="5" id="KW-0539">Nucleus</keyword>
<dbReference type="GO" id="GO:0005730">
    <property type="term" value="C:nucleolus"/>
    <property type="evidence" value="ECO:0007669"/>
    <property type="project" value="TreeGrafter"/>
</dbReference>
<dbReference type="Gene3D" id="3.30.70.330">
    <property type="match status" value="2"/>
</dbReference>
<geneLocation type="mitochondrion" evidence="9"/>
<accession>A0A3P3YGE6</accession>
<dbReference type="GO" id="GO:0003723">
    <property type="term" value="F:RNA binding"/>
    <property type="evidence" value="ECO:0007669"/>
    <property type="project" value="UniProtKB-UniRule"/>
</dbReference>
<dbReference type="InterPro" id="IPR052084">
    <property type="entry name" value="SF3B4_spliceosome_assoc"/>
</dbReference>
<feature type="compositionally biased region" description="Low complexity" evidence="7">
    <location>
        <begin position="1"/>
        <end position="13"/>
    </location>
</feature>
<evidence type="ECO:0000259" key="8">
    <source>
        <dbReference type="PROSITE" id="PS50102"/>
    </source>
</evidence>
<dbReference type="InterPro" id="IPR034158">
    <property type="entry name" value="SF3B4_RRM1"/>
</dbReference>
<comment type="similarity">
    <text evidence="2">Belongs to the SF3B4 family.</text>
</comment>
<dbReference type="EMBL" id="OVEO01000011">
    <property type="protein sequence ID" value="SPQ99251.1"/>
    <property type="molecule type" value="Genomic_DNA"/>
</dbReference>